<keyword evidence="1" id="KW-1133">Transmembrane helix</keyword>
<evidence type="ECO:0000313" key="2">
    <source>
        <dbReference type="EMBL" id="GEP09342.1"/>
    </source>
</evidence>
<organism evidence="2 3">
    <name type="scientific">Methylobacterium gnaphalii</name>
    <dbReference type="NCBI Taxonomy" id="1010610"/>
    <lineage>
        <taxon>Bacteria</taxon>
        <taxon>Pseudomonadati</taxon>
        <taxon>Pseudomonadota</taxon>
        <taxon>Alphaproteobacteria</taxon>
        <taxon>Hyphomicrobiales</taxon>
        <taxon>Methylobacteriaceae</taxon>
        <taxon>Methylobacterium</taxon>
    </lineage>
</organism>
<gene>
    <name evidence="2" type="ORF">MGN01_11870</name>
</gene>
<dbReference type="RefSeq" id="WP_170245848.1">
    <property type="nucleotide sequence ID" value="NZ_BJZV01000005.1"/>
</dbReference>
<protein>
    <submittedName>
        <fullName evidence="2">Uncharacterized protein</fullName>
    </submittedName>
</protein>
<comment type="caution">
    <text evidence="2">The sequence shown here is derived from an EMBL/GenBank/DDBJ whole genome shotgun (WGS) entry which is preliminary data.</text>
</comment>
<dbReference type="Proteomes" id="UP000321750">
    <property type="component" value="Unassembled WGS sequence"/>
</dbReference>
<name>A0A512JHJ6_9HYPH</name>
<reference evidence="2 3" key="1">
    <citation type="submission" date="2019-07" db="EMBL/GenBank/DDBJ databases">
        <title>Whole genome shotgun sequence of Methylobacterium gnaphalii NBRC 107716.</title>
        <authorList>
            <person name="Hosoyama A."/>
            <person name="Uohara A."/>
            <person name="Ohji S."/>
            <person name="Ichikawa N."/>
        </authorList>
    </citation>
    <scope>NUCLEOTIDE SEQUENCE [LARGE SCALE GENOMIC DNA]</scope>
    <source>
        <strain evidence="2 3">NBRC 107716</strain>
    </source>
</reference>
<keyword evidence="1" id="KW-0472">Membrane</keyword>
<feature type="transmembrane region" description="Helical" evidence="1">
    <location>
        <begin position="12"/>
        <end position="41"/>
    </location>
</feature>
<sequence length="58" mass="5725">MVTVEPISAVPATVGVLLAVALAPIDSVGAIGAVASVVLTLSMPKPGPMLTSSRLLEL</sequence>
<keyword evidence="1" id="KW-0812">Transmembrane</keyword>
<evidence type="ECO:0000313" key="3">
    <source>
        <dbReference type="Proteomes" id="UP000321750"/>
    </source>
</evidence>
<dbReference type="EMBL" id="BJZV01000005">
    <property type="protein sequence ID" value="GEP09342.1"/>
    <property type="molecule type" value="Genomic_DNA"/>
</dbReference>
<dbReference type="AlphaFoldDB" id="A0A512JHJ6"/>
<keyword evidence="3" id="KW-1185">Reference proteome</keyword>
<evidence type="ECO:0000256" key="1">
    <source>
        <dbReference type="SAM" id="Phobius"/>
    </source>
</evidence>
<proteinExistence type="predicted"/>
<accession>A0A512JHJ6</accession>